<evidence type="ECO:0000313" key="4">
    <source>
        <dbReference type="Proteomes" id="UP000240317"/>
    </source>
</evidence>
<dbReference type="InterPro" id="IPR035940">
    <property type="entry name" value="CAP_sf"/>
</dbReference>
<reference evidence="3 4" key="1">
    <citation type="submission" date="2018-03" db="EMBL/GenBank/DDBJ databases">
        <title>Draft genome of Deinococcus sp. OD32.</title>
        <authorList>
            <person name="Wang X.-P."/>
            <person name="Du Z.-J."/>
        </authorList>
    </citation>
    <scope>NUCLEOTIDE SEQUENCE [LARGE SCALE GENOMIC DNA]</scope>
    <source>
        <strain evidence="3 4">OD32</strain>
    </source>
</reference>
<dbReference type="EMBL" id="PYSV01000008">
    <property type="protein sequence ID" value="PTA68050.1"/>
    <property type="molecule type" value="Genomic_DNA"/>
</dbReference>
<dbReference type="InterPro" id="IPR014044">
    <property type="entry name" value="CAP_dom"/>
</dbReference>
<feature type="signal peptide" evidence="1">
    <location>
        <begin position="1"/>
        <end position="22"/>
    </location>
</feature>
<dbReference type="SMART" id="SM00635">
    <property type="entry name" value="BID_2"/>
    <property type="match status" value="1"/>
</dbReference>
<dbReference type="OrthoDB" id="9783944at2"/>
<dbReference type="SUPFAM" id="SSF55797">
    <property type="entry name" value="PR-1-like"/>
    <property type="match status" value="1"/>
</dbReference>
<comment type="caution">
    <text evidence="3">The sequence shown here is derived from an EMBL/GenBank/DDBJ whole genome shotgun (WGS) entry which is preliminary data.</text>
</comment>
<dbReference type="Pfam" id="PF00188">
    <property type="entry name" value="CAP"/>
    <property type="match status" value="1"/>
</dbReference>
<feature type="chain" id="PRO_5015718279" description="BIG2 domain-containing protein" evidence="1">
    <location>
        <begin position="23"/>
        <end position="275"/>
    </location>
</feature>
<dbReference type="InterPro" id="IPR003343">
    <property type="entry name" value="Big_2"/>
</dbReference>
<dbReference type="CDD" id="cd05379">
    <property type="entry name" value="CAP_bacterial"/>
    <property type="match status" value="1"/>
</dbReference>
<dbReference type="PANTHER" id="PTHR31157">
    <property type="entry name" value="SCP DOMAIN-CONTAINING PROTEIN"/>
    <property type="match status" value="1"/>
</dbReference>
<evidence type="ECO:0000313" key="3">
    <source>
        <dbReference type="EMBL" id="PTA68050.1"/>
    </source>
</evidence>
<dbReference type="RefSeq" id="WP_107137989.1">
    <property type="nucleotide sequence ID" value="NZ_PYSV01000008.1"/>
</dbReference>
<dbReference type="SUPFAM" id="SSF49373">
    <property type="entry name" value="Invasin/intimin cell-adhesion fragments"/>
    <property type="match status" value="1"/>
</dbReference>
<evidence type="ECO:0000259" key="2">
    <source>
        <dbReference type="SMART" id="SM00635"/>
    </source>
</evidence>
<dbReference type="AlphaFoldDB" id="A0A2T3W807"/>
<keyword evidence="4" id="KW-1185">Reference proteome</keyword>
<feature type="domain" description="BIG2" evidence="2">
    <location>
        <begin position="51"/>
        <end position="118"/>
    </location>
</feature>
<accession>A0A2T3W807</accession>
<dbReference type="PANTHER" id="PTHR31157:SF1">
    <property type="entry name" value="SCP DOMAIN-CONTAINING PROTEIN"/>
    <property type="match status" value="1"/>
</dbReference>
<sequence>MRFALPRSASLVLLALTLAACGAGPSAPGAEGQTPGGHSGNVADTLAAQAVATPIALTPGQTLQLRVTVNGQPAQPGQLTWTSSNAAVVTVNQSGLVTATGAGSATVRAALSSRPSAFLDFPVTVGAAAPAPTPTPPAAGFAQRVLDLTNAARAAGATCGSAAYAPVPALSLNPQLTQAAQGHAADMAAQNYFSHTGKDGRTFAQRVTAAGYTWRAVAENIAAGQSTPEQVVTGWLKSEGHCKNIMSASYRELGVGYAQGGSYGHYWVQDFGSAR</sequence>
<dbReference type="Gene3D" id="3.40.33.10">
    <property type="entry name" value="CAP"/>
    <property type="match status" value="1"/>
</dbReference>
<protein>
    <recommendedName>
        <fullName evidence="2">BIG2 domain-containing protein</fullName>
    </recommendedName>
</protein>
<organism evidence="3 4">
    <name type="scientific">Deinococcus arcticus</name>
    <dbReference type="NCBI Taxonomy" id="2136176"/>
    <lineage>
        <taxon>Bacteria</taxon>
        <taxon>Thermotogati</taxon>
        <taxon>Deinococcota</taxon>
        <taxon>Deinococci</taxon>
        <taxon>Deinococcales</taxon>
        <taxon>Deinococcaceae</taxon>
        <taxon>Deinococcus</taxon>
    </lineage>
</organism>
<gene>
    <name evidence="3" type="ORF">C8263_10055</name>
</gene>
<dbReference type="PROSITE" id="PS51257">
    <property type="entry name" value="PROKAR_LIPOPROTEIN"/>
    <property type="match status" value="1"/>
</dbReference>
<dbReference type="InterPro" id="IPR008964">
    <property type="entry name" value="Invasin/intimin_cell_adhesion"/>
</dbReference>
<evidence type="ECO:0000256" key="1">
    <source>
        <dbReference type="SAM" id="SignalP"/>
    </source>
</evidence>
<dbReference type="Gene3D" id="2.60.40.1080">
    <property type="match status" value="1"/>
</dbReference>
<keyword evidence="1" id="KW-0732">Signal</keyword>
<dbReference type="Proteomes" id="UP000240317">
    <property type="component" value="Unassembled WGS sequence"/>
</dbReference>
<proteinExistence type="predicted"/>
<name>A0A2T3W807_9DEIO</name>
<dbReference type="Pfam" id="PF02368">
    <property type="entry name" value="Big_2"/>
    <property type="match status" value="1"/>
</dbReference>